<name>A0A8S1JE07_9CHLO</name>
<accession>A0A8S1JE07</accession>
<proteinExistence type="predicted"/>
<evidence type="ECO:0000313" key="3">
    <source>
        <dbReference type="Proteomes" id="UP000708148"/>
    </source>
</evidence>
<keyword evidence="3" id="KW-1185">Reference proteome</keyword>
<evidence type="ECO:0000313" key="2">
    <source>
        <dbReference type="EMBL" id="CAD7703909.1"/>
    </source>
</evidence>
<reference evidence="2" key="1">
    <citation type="submission" date="2020-12" db="EMBL/GenBank/DDBJ databases">
        <authorList>
            <person name="Iha C."/>
        </authorList>
    </citation>
    <scope>NUCLEOTIDE SEQUENCE</scope>
</reference>
<feature type="transmembrane region" description="Helical" evidence="1">
    <location>
        <begin position="82"/>
        <end position="101"/>
    </location>
</feature>
<sequence length="112" mass="12318">MGMLILVDCHFSKVLCVGKQCGKDGQERMHVSRAKPRSDVISVFSSHSNDVPSVTGEGHQKLLFFLFQVKMAFAVSARLGEAWQGMLVFGLITIWVVLGTVQHQPSSQTSVQ</sequence>
<comment type="caution">
    <text evidence="2">The sequence shown here is derived from an EMBL/GenBank/DDBJ whole genome shotgun (WGS) entry which is preliminary data.</text>
</comment>
<dbReference type="Proteomes" id="UP000708148">
    <property type="component" value="Unassembled WGS sequence"/>
</dbReference>
<dbReference type="EMBL" id="CAJHUC010002501">
    <property type="protein sequence ID" value="CAD7703909.1"/>
    <property type="molecule type" value="Genomic_DNA"/>
</dbReference>
<keyword evidence="1" id="KW-1133">Transmembrane helix</keyword>
<keyword evidence="1" id="KW-0812">Transmembrane</keyword>
<gene>
    <name evidence="2" type="ORF">OSTQU699_LOCUS9266</name>
</gene>
<keyword evidence="1" id="KW-0472">Membrane</keyword>
<dbReference type="AlphaFoldDB" id="A0A8S1JE07"/>
<evidence type="ECO:0000256" key="1">
    <source>
        <dbReference type="SAM" id="Phobius"/>
    </source>
</evidence>
<organism evidence="2 3">
    <name type="scientific">Ostreobium quekettii</name>
    <dbReference type="NCBI Taxonomy" id="121088"/>
    <lineage>
        <taxon>Eukaryota</taxon>
        <taxon>Viridiplantae</taxon>
        <taxon>Chlorophyta</taxon>
        <taxon>core chlorophytes</taxon>
        <taxon>Ulvophyceae</taxon>
        <taxon>TCBD clade</taxon>
        <taxon>Bryopsidales</taxon>
        <taxon>Ostreobineae</taxon>
        <taxon>Ostreobiaceae</taxon>
        <taxon>Ostreobium</taxon>
    </lineage>
</organism>
<protein>
    <submittedName>
        <fullName evidence="2">Uncharacterized protein</fullName>
    </submittedName>
</protein>